<dbReference type="HOGENOM" id="CLU_1843275_0_0_0"/>
<sequence>MLRIMISACAALVAVVSVTMMTHENRAGAAEEPQPAFVVECLLEETIHGKTQTLAAPQILMRPASTGNLLMENPNESIEIAVTTGTIEPQTTHQVSLQMKSKGHTLLAPRMTLSTGQTAKAQWVIGEKTCTFTCKVSKP</sequence>
<name>D5STJ4_PLAL2</name>
<evidence type="ECO:0000313" key="3">
    <source>
        <dbReference type="Proteomes" id="UP000002220"/>
    </source>
</evidence>
<dbReference type="Proteomes" id="UP000002220">
    <property type="component" value="Chromosome"/>
</dbReference>
<dbReference type="RefSeq" id="WP_013111454.1">
    <property type="nucleotide sequence ID" value="NC_014148.1"/>
</dbReference>
<evidence type="ECO:0000313" key="2">
    <source>
        <dbReference type="EMBL" id="ADG69023.1"/>
    </source>
</evidence>
<dbReference type="AlphaFoldDB" id="D5STJ4"/>
<protein>
    <submittedName>
        <fullName evidence="2">Uncharacterized protein</fullName>
    </submittedName>
</protein>
<dbReference type="STRING" id="521674.Plim_3209"/>
<feature type="signal peptide" evidence="1">
    <location>
        <begin position="1"/>
        <end position="29"/>
    </location>
</feature>
<keyword evidence="1" id="KW-0732">Signal</keyword>
<keyword evidence="3" id="KW-1185">Reference proteome</keyword>
<reference evidence="2 3" key="1">
    <citation type="journal article" date="2010" name="Stand. Genomic Sci.">
        <title>Complete genome sequence of Planctomyces limnophilus type strain (Mu 290).</title>
        <authorList>
            <person name="Labutti K."/>
            <person name="Sikorski J."/>
            <person name="Schneider S."/>
            <person name="Nolan M."/>
            <person name="Lucas S."/>
            <person name="Glavina Del Rio T."/>
            <person name="Tice H."/>
            <person name="Cheng J.F."/>
            <person name="Goodwin L."/>
            <person name="Pitluck S."/>
            <person name="Liolios K."/>
            <person name="Ivanova N."/>
            <person name="Mavromatis K."/>
            <person name="Mikhailova N."/>
            <person name="Pati A."/>
            <person name="Chen A."/>
            <person name="Palaniappan K."/>
            <person name="Land M."/>
            <person name="Hauser L."/>
            <person name="Chang Y.J."/>
            <person name="Jeffries C.D."/>
            <person name="Tindall B.J."/>
            <person name="Rohde M."/>
            <person name="Goker M."/>
            <person name="Woyke T."/>
            <person name="Bristow J."/>
            <person name="Eisen J.A."/>
            <person name="Markowitz V."/>
            <person name="Hugenholtz P."/>
            <person name="Kyrpides N.C."/>
            <person name="Klenk H.P."/>
            <person name="Lapidus A."/>
        </authorList>
    </citation>
    <scope>NUCLEOTIDE SEQUENCE [LARGE SCALE GENOMIC DNA]</scope>
    <source>
        <strain evidence="3">ATCC 43296 / DSM 3776 / IFAM 1008 / 290</strain>
    </source>
</reference>
<accession>D5STJ4</accession>
<proteinExistence type="predicted"/>
<dbReference type="OrthoDB" id="214365at2"/>
<dbReference type="EMBL" id="CP001744">
    <property type="protein sequence ID" value="ADG69023.1"/>
    <property type="molecule type" value="Genomic_DNA"/>
</dbReference>
<organism evidence="2 3">
    <name type="scientific">Planctopirus limnophila (strain ATCC 43296 / DSM 3776 / IFAM 1008 / Mu 290)</name>
    <name type="common">Planctomyces limnophilus</name>
    <dbReference type="NCBI Taxonomy" id="521674"/>
    <lineage>
        <taxon>Bacteria</taxon>
        <taxon>Pseudomonadati</taxon>
        <taxon>Planctomycetota</taxon>
        <taxon>Planctomycetia</taxon>
        <taxon>Planctomycetales</taxon>
        <taxon>Planctomycetaceae</taxon>
        <taxon>Planctopirus</taxon>
    </lineage>
</organism>
<evidence type="ECO:0000256" key="1">
    <source>
        <dbReference type="SAM" id="SignalP"/>
    </source>
</evidence>
<gene>
    <name evidence="2" type="ordered locus">Plim_3209</name>
</gene>
<feature type="chain" id="PRO_5003076321" evidence="1">
    <location>
        <begin position="30"/>
        <end position="139"/>
    </location>
</feature>
<dbReference type="KEGG" id="plm:Plim_3209"/>